<dbReference type="EMBL" id="FZOW01000005">
    <property type="protein sequence ID" value="SNS81184.1"/>
    <property type="molecule type" value="Genomic_DNA"/>
</dbReference>
<dbReference type="GO" id="GO:0046872">
    <property type="term" value="F:metal ion binding"/>
    <property type="evidence" value="ECO:0007669"/>
    <property type="project" value="UniProtKB-KW"/>
</dbReference>
<evidence type="ECO:0000256" key="1">
    <source>
        <dbReference type="ARBA" id="ARBA00022723"/>
    </source>
</evidence>
<dbReference type="CDD" id="cd03416">
    <property type="entry name" value="CbiX_SirB_N"/>
    <property type="match status" value="1"/>
</dbReference>
<dbReference type="Pfam" id="PF01903">
    <property type="entry name" value="CbiX"/>
    <property type="match status" value="2"/>
</dbReference>
<protein>
    <submittedName>
        <fullName evidence="3">Sirohydrochlorin ferrochelatase</fullName>
    </submittedName>
</protein>
<dbReference type="InterPro" id="IPR002762">
    <property type="entry name" value="CbiX-like"/>
</dbReference>
<gene>
    <name evidence="3" type="ORF">SAMN05421642_105291</name>
</gene>
<keyword evidence="4" id="KW-1185">Reference proteome</keyword>
<dbReference type="RefSeq" id="WP_089246008.1">
    <property type="nucleotide sequence ID" value="NZ_FZOW01000005.1"/>
</dbReference>
<accession>A0A239HLQ4</accession>
<proteinExistence type="predicted"/>
<dbReference type="PANTHER" id="PTHR33542:SF5">
    <property type="entry name" value="FERROCHELATASE CHE1"/>
    <property type="match status" value="1"/>
</dbReference>
<keyword evidence="1" id="KW-0479">Metal-binding</keyword>
<keyword evidence="2" id="KW-0456">Lyase</keyword>
<dbReference type="GO" id="GO:0016829">
    <property type="term" value="F:lyase activity"/>
    <property type="evidence" value="ECO:0007669"/>
    <property type="project" value="UniProtKB-KW"/>
</dbReference>
<reference evidence="4" key="1">
    <citation type="submission" date="2017-06" db="EMBL/GenBank/DDBJ databases">
        <authorList>
            <person name="Varghese N."/>
            <person name="Submissions S."/>
        </authorList>
    </citation>
    <scope>NUCLEOTIDE SEQUENCE [LARGE SCALE GENOMIC DNA]</scope>
    <source>
        <strain evidence="4">JCM 23211</strain>
    </source>
</reference>
<dbReference type="OrthoDB" id="482456at2"/>
<evidence type="ECO:0000313" key="4">
    <source>
        <dbReference type="Proteomes" id="UP000198327"/>
    </source>
</evidence>
<organism evidence="3 4">
    <name type="scientific">Rhodococcoides kyotonense</name>
    <dbReference type="NCBI Taxonomy" id="398843"/>
    <lineage>
        <taxon>Bacteria</taxon>
        <taxon>Bacillati</taxon>
        <taxon>Actinomycetota</taxon>
        <taxon>Actinomycetes</taxon>
        <taxon>Mycobacteriales</taxon>
        <taxon>Nocardiaceae</taxon>
        <taxon>Rhodococcoides</taxon>
    </lineage>
</organism>
<dbReference type="PANTHER" id="PTHR33542">
    <property type="entry name" value="SIROHYDROCHLORIN FERROCHELATASE, CHLOROPLASTIC"/>
    <property type="match status" value="1"/>
</dbReference>
<dbReference type="AlphaFoldDB" id="A0A239HLQ4"/>
<dbReference type="SUPFAM" id="SSF53800">
    <property type="entry name" value="Chelatase"/>
    <property type="match status" value="1"/>
</dbReference>
<sequence length="252" mass="26185">MSVLVAVAHGSRDPRSAETVAAVVEQVRLRRPDLDVRTAFLDLSEPGLGDVLDEVAAAGHTSAVVVPLLLGSAFHARVDLPGLLDDARGRHPNLALAQAAVLGDDRRLVDALRSRIVDAGVDPDDPEVGIAVAAVGSSFAPANQRTRAIADRILLGTRWTAAITCFATAQDPGPAEALARLSAAGAEKVVVAPWFLAPGLLTDRVFAAVAELRPDAVTTDVIGDHSAVAEVVSARYDDAVGGFAARARKYIA</sequence>
<evidence type="ECO:0000256" key="2">
    <source>
        <dbReference type="ARBA" id="ARBA00023239"/>
    </source>
</evidence>
<dbReference type="Proteomes" id="UP000198327">
    <property type="component" value="Unassembled WGS sequence"/>
</dbReference>
<dbReference type="InterPro" id="IPR050963">
    <property type="entry name" value="Sirohydro_Cobaltochel/CbiX"/>
</dbReference>
<name>A0A239HLQ4_9NOCA</name>
<dbReference type="Gene3D" id="3.40.50.1400">
    <property type="match status" value="2"/>
</dbReference>
<evidence type="ECO:0000313" key="3">
    <source>
        <dbReference type="EMBL" id="SNS81184.1"/>
    </source>
</evidence>